<dbReference type="Proteomes" id="UP000733379">
    <property type="component" value="Unassembled WGS sequence"/>
</dbReference>
<dbReference type="EMBL" id="JAHKNI010000018">
    <property type="protein sequence ID" value="MBU3067004.1"/>
    <property type="molecule type" value="Genomic_DNA"/>
</dbReference>
<dbReference type="PANTHER" id="PTHR47691:SF3">
    <property type="entry name" value="HTH-TYPE TRANSCRIPTIONAL REGULATOR RV0890C-RELATED"/>
    <property type="match status" value="1"/>
</dbReference>
<name>A0ABS6BCU0_9NOCA</name>
<dbReference type="PRINTS" id="PR00364">
    <property type="entry name" value="DISEASERSIST"/>
</dbReference>
<feature type="region of interest" description="Disordered" evidence="4">
    <location>
        <begin position="238"/>
        <end position="273"/>
    </location>
</feature>
<evidence type="ECO:0000259" key="5">
    <source>
        <dbReference type="PROSITE" id="PS51755"/>
    </source>
</evidence>
<gene>
    <name evidence="6" type="ORF">KO481_36480</name>
</gene>
<dbReference type="InterPro" id="IPR001867">
    <property type="entry name" value="OmpR/PhoB-type_DNA-bd"/>
</dbReference>
<comment type="similarity">
    <text evidence="1">Belongs to the AfsR/DnrI/RedD regulatory family.</text>
</comment>
<accession>A0ABS6BCU0</accession>
<feature type="DNA-binding region" description="OmpR/PhoB-type" evidence="3">
    <location>
        <begin position="1"/>
        <end position="89"/>
    </location>
</feature>
<keyword evidence="2 3" id="KW-0238">DNA-binding</keyword>
<dbReference type="SMART" id="SM00862">
    <property type="entry name" value="Trans_reg_C"/>
    <property type="match status" value="1"/>
</dbReference>
<dbReference type="SUPFAM" id="SSF48452">
    <property type="entry name" value="TPR-like"/>
    <property type="match status" value="1"/>
</dbReference>
<dbReference type="CDD" id="cd15831">
    <property type="entry name" value="BTAD"/>
    <property type="match status" value="1"/>
</dbReference>
<dbReference type="InterPro" id="IPR016032">
    <property type="entry name" value="Sig_transdc_resp-reg_C-effctor"/>
</dbReference>
<evidence type="ECO:0000313" key="6">
    <source>
        <dbReference type="EMBL" id="MBU3067004.1"/>
    </source>
</evidence>
<dbReference type="SUPFAM" id="SSF52540">
    <property type="entry name" value="P-loop containing nucleoside triphosphate hydrolases"/>
    <property type="match status" value="1"/>
</dbReference>
<protein>
    <submittedName>
        <fullName evidence="6">Winged helix-turn-helix domain-containing protein</fullName>
    </submittedName>
</protein>
<evidence type="ECO:0000256" key="2">
    <source>
        <dbReference type="ARBA" id="ARBA00023125"/>
    </source>
</evidence>
<dbReference type="SUPFAM" id="SSF46894">
    <property type="entry name" value="C-terminal effector domain of the bipartite response regulators"/>
    <property type="match status" value="1"/>
</dbReference>
<sequence>MLVGLLGPVLLESADGTRTAVGGPRVRALLGLLALEAGRVVPAARLIDGVWGENPPAGTGNALQTLASRLRAAAPGTVVSDGGGYVLQLAPEDVDVHLFTRGVEAGRALLADGEADRAIESFDAALELWRGEPLVDVGESEVLQAAAVRLTEQRLEAVELRADAYRALGRGGEVLRELRTEVTAHPFRETLAARLVRALAATGRRSEAVQEFQRIETLLWEELGTAPAELLRSALTETHTKAPPDPGAALDTAPESERTGNAVAPKTVETSTVSTPLLRRPCTSFVGRGRDVDGVRRALREARLVTLVGTGGMGKTRLAVETIGAHAADWADGYAFAELAGLERERADRPATNAVGVAIANALFGFERPDELSTEWAEVLERTLSGRRMLLVLDNCEHVVEATARLIDDLLLRLPLLRVLTTSREPIGVEGERLYPVRTLDLPAADADFPAATASPAVRLFIDRAAVALPDFTVSESNSADIRAIVRSLDGMPLAIELAAARLRTLPLPDLSARLTDRFRLLTNSTRHAVPRHRTLHAAVAWSWELLTAAEAAAARHFSIFAGGATLDAIIRVCGPDAIDTVTSLVTKSLVDFDGQRYRMAETIRAYATTELTAAGEADEVARVHADCFLELTDAAAHGLRTAAQPDWLARLIAEHGNCETALRWALDVGDGERAVRLYANLVWYWLLRGLHGDISERRREVLAVLGDTPPPGCTGAYLACRYAEELPAYFTNIWWGQIRENTGQFERLTRAALTEDRLPHPMFVLILALRDLLGDDDSLLTACTTSDDPWLRGNALIAKGFDELGGDHPARALPTLETALTCLSAHGDTRSHSRALISLASYRTRMLGLDSARPLIASALELLSADLGAGERMGVLLFAADMHLVGGDTDCAATYIDRAEALITPHIIPAPGRFLAATQAQLAHLRGNNDRAMELYRRMSEHPLPAGPPPAGRHDTVRFVNLAFVSTAHAAALVAAGRPDDALRELAMPRDLAAQTSAALLAEVGIGYALVALAKGAPGRAARILGATDRINRRAGVIRIGPFRRRALDQAEAALGPVRLGAEFLAGARLPDEAVLELLRTVR</sequence>
<dbReference type="Gene3D" id="3.40.50.300">
    <property type="entry name" value="P-loop containing nucleotide triphosphate hydrolases"/>
    <property type="match status" value="1"/>
</dbReference>
<dbReference type="Gene3D" id="1.10.10.10">
    <property type="entry name" value="Winged helix-like DNA-binding domain superfamily/Winged helix DNA-binding domain"/>
    <property type="match status" value="1"/>
</dbReference>
<dbReference type="Gene3D" id="1.25.40.10">
    <property type="entry name" value="Tetratricopeptide repeat domain"/>
    <property type="match status" value="1"/>
</dbReference>
<dbReference type="Pfam" id="PF03704">
    <property type="entry name" value="BTAD"/>
    <property type="match status" value="1"/>
</dbReference>
<dbReference type="SMART" id="SM01043">
    <property type="entry name" value="BTAD"/>
    <property type="match status" value="1"/>
</dbReference>
<dbReference type="RefSeq" id="WP_215923094.1">
    <property type="nucleotide sequence ID" value="NZ_JAHKNI010000018.1"/>
</dbReference>
<proteinExistence type="inferred from homology"/>
<dbReference type="InterPro" id="IPR005158">
    <property type="entry name" value="BTAD"/>
</dbReference>
<evidence type="ECO:0000256" key="3">
    <source>
        <dbReference type="PROSITE-ProRule" id="PRU01091"/>
    </source>
</evidence>
<evidence type="ECO:0000313" key="7">
    <source>
        <dbReference type="Proteomes" id="UP000733379"/>
    </source>
</evidence>
<dbReference type="InterPro" id="IPR011990">
    <property type="entry name" value="TPR-like_helical_dom_sf"/>
</dbReference>
<feature type="domain" description="OmpR/PhoB-type" evidence="5">
    <location>
        <begin position="1"/>
        <end position="89"/>
    </location>
</feature>
<comment type="caution">
    <text evidence="6">The sequence shown here is derived from an EMBL/GenBank/DDBJ whole genome shotgun (WGS) entry which is preliminary data.</text>
</comment>
<dbReference type="InterPro" id="IPR036388">
    <property type="entry name" value="WH-like_DNA-bd_sf"/>
</dbReference>
<dbReference type="InterPro" id="IPR027417">
    <property type="entry name" value="P-loop_NTPase"/>
</dbReference>
<reference evidence="6 7" key="1">
    <citation type="submission" date="2021-06" db="EMBL/GenBank/DDBJ databases">
        <title>Actinomycetes sequencing.</title>
        <authorList>
            <person name="Shan Q."/>
        </authorList>
    </citation>
    <scope>NUCLEOTIDE SEQUENCE [LARGE SCALE GENOMIC DNA]</scope>
    <source>
        <strain evidence="6 7">NEAU-G5</strain>
    </source>
</reference>
<evidence type="ECO:0000256" key="4">
    <source>
        <dbReference type="SAM" id="MobiDB-lite"/>
    </source>
</evidence>
<dbReference type="PANTHER" id="PTHR47691">
    <property type="entry name" value="REGULATOR-RELATED"/>
    <property type="match status" value="1"/>
</dbReference>
<dbReference type="PROSITE" id="PS51755">
    <property type="entry name" value="OMPR_PHOB"/>
    <property type="match status" value="1"/>
</dbReference>
<organism evidence="6 7">
    <name type="scientific">Nocardia albiluteola</name>
    <dbReference type="NCBI Taxonomy" id="2842303"/>
    <lineage>
        <taxon>Bacteria</taxon>
        <taxon>Bacillati</taxon>
        <taxon>Actinomycetota</taxon>
        <taxon>Actinomycetes</taxon>
        <taxon>Mycobacteriales</taxon>
        <taxon>Nocardiaceae</taxon>
        <taxon>Nocardia</taxon>
    </lineage>
</organism>
<evidence type="ECO:0000256" key="1">
    <source>
        <dbReference type="ARBA" id="ARBA00005820"/>
    </source>
</evidence>
<keyword evidence="7" id="KW-1185">Reference proteome</keyword>